<dbReference type="InterPro" id="IPR004345">
    <property type="entry name" value="TB2_DP1_HVA22"/>
</dbReference>
<keyword evidence="1" id="KW-1133">Transmembrane helix</keyword>
<comment type="subcellular location">
    <subcellularLocation>
        <location evidence="1">Membrane</location>
        <topology evidence="1">Multi-pass membrane protein</topology>
    </subcellularLocation>
</comment>
<feature type="compositionally biased region" description="Basic residues" evidence="2">
    <location>
        <begin position="261"/>
        <end position="277"/>
    </location>
</feature>
<accession>A0ABD6EPH7</accession>
<evidence type="ECO:0000313" key="4">
    <source>
        <dbReference type="Proteomes" id="UP001608902"/>
    </source>
</evidence>
<reference evidence="3 4" key="1">
    <citation type="submission" date="2024-08" db="EMBL/GenBank/DDBJ databases">
        <title>Gnathostoma spinigerum genome.</title>
        <authorList>
            <person name="Gonzalez-Bertolin B."/>
            <person name="Monzon S."/>
            <person name="Zaballos A."/>
            <person name="Jimenez P."/>
            <person name="Dekumyoy P."/>
            <person name="Varona S."/>
            <person name="Cuesta I."/>
            <person name="Sumanam S."/>
            <person name="Adisakwattana P."/>
            <person name="Gasser R.B."/>
            <person name="Hernandez-Gonzalez A."/>
            <person name="Young N.D."/>
            <person name="Perteguer M.J."/>
        </authorList>
    </citation>
    <scope>NUCLEOTIDE SEQUENCE [LARGE SCALE GENOMIC DNA]</scope>
    <source>
        <strain evidence="3">AL3</strain>
        <tissue evidence="3">Liver</tissue>
    </source>
</reference>
<keyword evidence="4" id="KW-1185">Reference proteome</keyword>
<comment type="similarity">
    <text evidence="1">Belongs to the DP1 family.</text>
</comment>
<dbReference type="Proteomes" id="UP001608902">
    <property type="component" value="Unassembled WGS sequence"/>
</dbReference>
<gene>
    <name evidence="3" type="ORF">AB6A40_005166</name>
</gene>
<feature type="region of interest" description="Disordered" evidence="2">
    <location>
        <begin position="217"/>
        <end position="284"/>
    </location>
</feature>
<keyword evidence="1" id="KW-0812">Transmembrane</keyword>
<organism evidence="3 4">
    <name type="scientific">Gnathostoma spinigerum</name>
    <dbReference type="NCBI Taxonomy" id="75299"/>
    <lineage>
        <taxon>Eukaryota</taxon>
        <taxon>Metazoa</taxon>
        <taxon>Ecdysozoa</taxon>
        <taxon>Nematoda</taxon>
        <taxon>Chromadorea</taxon>
        <taxon>Rhabditida</taxon>
        <taxon>Spirurina</taxon>
        <taxon>Gnathostomatomorpha</taxon>
        <taxon>Gnathostomatoidea</taxon>
        <taxon>Gnathostomatidae</taxon>
        <taxon>Gnathostoma</taxon>
    </lineage>
</organism>
<dbReference type="Pfam" id="PF03134">
    <property type="entry name" value="TB2_DP1_HVA22"/>
    <property type="match status" value="1"/>
</dbReference>
<protein>
    <recommendedName>
        <fullName evidence="1">Receptor expression-enhancing protein</fullName>
    </recommendedName>
</protein>
<name>A0ABD6EPH7_9BILA</name>
<keyword evidence="1" id="KW-0472">Membrane</keyword>
<dbReference type="PANTHER" id="PTHR12300">
    <property type="entry name" value="HVA22-LIKE PROTEINS"/>
    <property type="match status" value="1"/>
</dbReference>
<dbReference type="AlphaFoldDB" id="A0ABD6EPH7"/>
<feature type="transmembrane region" description="Helical" evidence="1">
    <location>
        <begin position="6"/>
        <end position="26"/>
    </location>
</feature>
<feature type="transmembrane region" description="Helical" evidence="1">
    <location>
        <begin position="38"/>
        <end position="55"/>
    </location>
</feature>
<proteinExistence type="inferred from homology"/>
<dbReference type="EMBL" id="JBGFUD010003220">
    <property type="protein sequence ID" value="MFH4978457.1"/>
    <property type="molecule type" value="Genomic_DNA"/>
</dbReference>
<comment type="caution">
    <text evidence="3">The sequence shown here is derived from an EMBL/GenBank/DDBJ whole genome shotgun (WGS) entry which is preliminary data.</text>
</comment>
<dbReference type="GO" id="GO:0016020">
    <property type="term" value="C:membrane"/>
    <property type="evidence" value="ECO:0007669"/>
    <property type="project" value="UniProtKB-SubCell"/>
</dbReference>
<evidence type="ECO:0000256" key="2">
    <source>
        <dbReference type="SAM" id="MobiDB-lite"/>
    </source>
</evidence>
<evidence type="ECO:0000313" key="3">
    <source>
        <dbReference type="EMBL" id="MFH4978457.1"/>
    </source>
</evidence>
<evidence type="ECO:0000256" key="1">
    <source>
        <dbReference type="RuleBase" id="RU362006"/>
    </source>
</evidence>
<sequence length="284" mass="32600">MLFSLFINAIAIFVGAVYPMIETFKAHEARDITKQARWIRYWIMFGAYLMVDWVADVLFLQYIVPGFSVLKILFLVWAVNPWTSGSEIMYTQVISPQIKKYYRSVDQFISTAASHTGNLLRRNGLKLLSHMHHNVIYYILNGTEQRNIGNARLNISFEAADRLSEFHERGICFEEQSADDVVDNSHLADYMPEHIPDLLADRSDSVLVRNSVNHTTSHVVASESEGDRKDSDLADPTYVPPKRTRTRKPRNVIDQGSTRIGRTRKATASRSMSRRQLQRMSNDD</sequence>